<keyword evidence="2" id="KW-1185">Reference proteome</keyword>
<accession>A0A4D9F4Q8</accession>
<dbReference type="AlphaFoldDB" id="A0A4D9F4Q8"/>
<reference evidence="1 2" key="1">
    <citation type="submission" date="2019-04" db="EMBL/GenBank/DDBJ databases">
        <title>Draft genome of the big-headed turtle Platysternon megacephalum.</title>
        <authorList>
            <person name="Gong S."/>
        </authorList>
    </citation>
    <scope>NUCLEOTIDE SEQUENCE [LARGE SCALE GENOMIC DNA]</scope>
    <source>
        <strain evidence="1">DO16091913</strain>
        <tissue evidence="1">Muscle</tissue>
    </source>
</reference>
<sequence length="106" mass="12530">MSVAVKEYANLYVFSQNKLWLNIHGIQVLKIRLNTFSPVEKHQDILAMHLYSGLLKKKILIHSWQNPGCCRKGCWQCSRWHCSLMSESVSQHDDRRHYVLLELLHK</sequence>
<organism evidence="1 2">
    <name type="scientific">Platysternon megacephalum</name>
    <name type="common">big-headed turtle</name>
    <dbReference type="NCBI Taxonomy" id="55544"/>
    <lineage>
        <taxon>Eukaryota</taxon>
        <taxon>Metazoa</taxon>
        <taxon>Chordata</taxon>
        <taxon>Craniata</taxon>
        <taxon>Vertebrata</taxon>
        <taxon>Euteleostomi</taxon>
        <taxon>Archelosauria</taxon>
        <taxon>Testudinata</taxon>
        <taxon>Testudines</taxon>
        <taxon>Cryptodira</taxon>
        <taxon>Durocryptodira</taxon>
        <taxon>Testudinoidea</taxon>
        <taxon>Platysternidae</taxon>
        <taxon>Platysternon</taxon>
    </lineage>
</organism>
<dbReference type="Proteomes" id="UP000297703">
    <property type="component" value="Unassembled WGS sequence"/>
</dbReference>
<evidence type="ECO:0000313" key="2">
    <source>
        <dbReference type="Proteomes" id="UP000297703"/>
    </source>
</evidence>
<gene>
    <name evidence="1" type="ORF">DR999_PMT03493</name>
</gene>
<proteinExistence type="predicted"/>
<evidence type="ECO:0000313" key="1">
    <source>
        <dbReference type="EMBL" id="TFK13070.1"/>
    </source>
</evidence>
<comment type="caution">
    <text evidence="1">The sequence shown here is derived from an EMBL/GenBank/DDBJ whole genome shotgun (WGS) entry which is preliminary data.</text>
</comment>
<dbReference type="EMBL" id="QXTE01000017">
    <property type="protein sequence ID" value="TFK13070.1"/>
    <property type="molecule type" value="Genomic_DNA"/>
</dbReference>
<name>A0A4D9F4Q8_9SAUR</name>
<protein>
    <submittedName>
        <fullName evidence="1">Zinc finger SWIM domain-containing protein 7</fullName>
    </submittedName>
</protein>
<reference evidence="1 2" key="2">
    <citation type="submission" date="2019-04" db="EMBL/GenBank/DDBJ databases">
        <title>The genome sequence of big-headed turtle.</title>
        <authorList>
            <person name="Gong S."/>
        </authorList>
    </citation>
    <scope>NUCLEOTIDE SEQUENCE [LARGE SCALE GENOMIC DNA]</scope>
    <source>
        <strain evidence="1">DO16091913</strain>
        <tissue evidence="1">Muscle</tissue>
    </source>
</reference>